<feature type="domain" description="Ubiquinol-cytochrome C reductase hinge" evidence="12">
    <location>
        <begin position="20"/>
        <end position="76"/>
    </location>
</feature>
<evidence type="ECO:0000256" key="1">
    <source>
        <dbReference type="ARBA" id="ARBA00004137"/>
    </source>
</evidence>
<dbReference type="AlphaFoldDB" id="A0A2G5EUR3"/>
<dbReference type="InterPro" id="IPR023184">
    <property type="entry name" value="Ubol_cytC_Rdtase_hinge_dom"/>
</dbReference>
<dbReference type="InterPro" id="IPR036811">
    <property type="entry name" value="Ubol_cytC_Rdtase_hinge_dom_sf"/>
</dbReference>
<protein>
    <recommendedName>
        <fullName evidence="11">Complex III subunit VI</fullName>
    </recommendedName>
    <alternativeName>
        <fullName evidence="10">Mitochondrial hinge protein</fullName>
    </alternativeName>
</protein>
<dbReference type="FunFam" id="1.10.287.20:FF:000001">
    <property type="entry name" value="Cytochrome b-c1 complex subunit 6"/>
    <property type="match status" value="1"/>
</dbReference>
<evidence type="ECO:0000256" key="3">
    <source>
        <dbReference type="ARBA" id="ARBA00022448"/>
    </source>
</evidence>
<evidence type="ECO:0000256" key="5">
    <source>
        <dbReference type="ARBA" id="ARBA00022792"/>
    </source>
</evidence>
<keyword evidence="4" id="KW-0679">Respiratory chain</keyword>
<keyword evidence="8" id="KW-0472">Membrane</keyword>
<dbReference type="GO" id="GO:0005743">
    <property type="term" value="C:mitochondrial inner membrane"/>
    <property type="evidence" value="ECO:0007669"/>
    <property type="project" value="UniProtKB-SubCell"/>
</dbReference>
<evidence type="ECO:0000256" key="8">
    <source>
        <dbReference type="ARBA" id="ARBA00023136"/>
    </source>
</evidence>
<keyword evidence="6" id="KW-0249">Electron transport</keyword>
<dbReference type="SUPFAM" id="SSF81531">
    <property type="entry name" value="Non-heme 11 kDa protein of cytochrome bc1 complex (Ubiquinol-cytochrome c reductase)"/>
    <property type="match status" value="1"/>
</dbReference>
<sequence>MWILLNNWECPVWADEDPVDPKKYLEDSCKPKCVKPLLEYQACVKRIQGDEGGHKHCTGQYFDYWSCVDKCCTKAVYEVEVIKMEISSICRACSLYSYFASNILMFRFCTQYGQILTITYCSDRTPKNEPIMILGGYSGFGDG</sequence>
<evidence type="ECO:0000259" key="12">
    <source>
        <dbReference type="Pfam" id="PF02320"/>
    </source>
</evidence>
<keyword evidence="7" id="KW-0496">Mitochondrion</keyword>
<dbReference type="GO" id="GO:0006122">
    <property type="term" value="P:mitochondrial electron transport, ubiquinol to cytochrome c"/>
    <property type="evidence" value="ECO:0007669"/>
    <property type="project" value="InterPro"/>
</dbReference>
<keyword evidence="5" id="KW-0999">Mitochondrion inner membrane</keyword>
<evidence type="ECO:0000256" key="10">
    <source>
        <dbReference type="ARBA" id="ARBA00044364"/>
    </source>
</evidence>
<comment type="subcellular location">
    <subcellularLocation>
        <location evidence="1">Mitochondrion inner membrane</location>
        <topology evidence="1">Peripheral membrane protein</topology>
        <orientation evidence="1">Intermembrane side</orientation>
    </subcellularLocation>
</comment>
<dbReference type="PANTHER" id="PTHR15336">
    <property type="entry name" value="UBIQUINOL-CYTOCHROME C REDUCTASE COMPLEX 7.8 KDA PROTEIN"/>
    <property type="match status" value="1"/>
</dbReference>
<organism evidence="13 14">
    <name type="scientific">Aquilegia coerulea</name>
    <name type="common">Rocky mountain columbine</name>
    <dbReference type="NCBI Taxonomy" id="218851"/>
    <lineage>
        <taxon>Eukaryota</taxon>
        <taxon>Viridiplantae</taxon>
        <taxon>Streptophyta</taxon>
        <taxon>Embryophyta</taxon>
        <taxon>Tracheophyta</taxon>
        <taxon>Spermatophyta</taxon>
        <taxon>Magnoliopsida</taxon>
        <taxon>Ranunculales</taxon>
        <taxon>Ranunculaceae</taxon>
        <taxon>Thalictroideae</taxon>
        <taxon>Aquilegia</taxon>
    </lineage>
</organism>
<evidence type="ECO:0000256" key="6">
    <source>
        <dbReference type="ARBA" id="ARBA00022982"/>
    </source>
</evidence>
<keyword evidence="14" id="KW-1185">Reference proteome</keyword>
<keyword evidence="3" id="KW-0813">Transport</keyword>
<dbReference type="InParanoid" id="A0A2G5EUR3"/>
<keyword evidence="9" id="KW-1015">Disulfide bond</keyword>
<evidence type="ECO:0000256" key="4">
    <source>
        <dbReference type="ARBA" id="ARBA00022660"/>
    </source>
</evidence>
<evidence type="ECO:0000256" key="11">
    <source>
        <dbReference type="ARBA" id="ARBA00076110"/>
    </source>
</evidence>
<evidence type="ECO:0000313" key="13">
    <source>
        <dbReference type="EMBL" id="PIA59488.1"/>
    </source>
</evidence>
<dbReference type="Proteomes" id="UP000230069">
    <property type="component" value="Unassembled WGS sequence"/>
</dbReference>
<dbReference type="Pfam" id="PF02320">
    <property type="entry name" value="UCR_hinge"/>
    <property type="match status" value="1"/>
</dbReference>
<name>A0A2G5EUR3_AQUCA</name>
<evidence type="ECO:0000313" key="14">
    <source>
        <dbReference type="Proteomes" id="UP000230069"/>
    </source>
</evidence>
<proteinExistence type="inferred from homology"/>
<dbReference type="Gene3D" id="1.10.287.20">
    <property type="entry name" value="Ubiquinol-cytochrome C reductase hinge domain"/>
    <property type="match status" value="1"/>
</dbReference>
<comment type="similarity">
    <text evidence="2">Belongs to the UQCRH/QCR6 family.</text>
</comment>
<dbReference type="PANTHER" id="PTHR15336:SF0">
    <property type="entry name" value="CYTOCHROME B-C1 COMPLEX SUBUNIT 6, MITOCHONDRIAL"/>
    <property type="match status" value="1"/>
</dbReference>
<dbReference type="STRING" id="218851.A0A2G5EUR3"/>
<gene>
    <name evidence="13" type="ORF">AQUCO_00400400v1</name>
</gene>
<dbReference type="OrthoDB" id="405848at2759"/>
<evidence type="ECO:0000256" key="2">
    <source>
        <dbReference type="ARBA" id="ARBA00006498"/>
    </source>
</evidence>
<accession>A0A2G5EUR3</accession>
<dbReference type="InterPro" id="IPR003422">
    <property type="entry name" value="Cyt_b-c1_6"/>
</dbReference>
<reference evidence="13 14" key="1">
    <citation type="submission" date="2017-09" db="EMBL/GenBank/DDBJ databases">
        <title>WGS assembly of Aquilegia coerulea Goldsmith.</title>
        <authorList>
            <person name="Hodges S."/>
            <person name="Kramer E."/>
            <person name="Nordborg M."/>
            <person name="Tomkins J."/>
            <person name="Borevitz J."/>
            <person name="Derieg N."/>
            <person name="Yan J."/>
            <person name="Mihaltcheva S."/>
            <person name="Hayes R.D."/>
            <person name="Rokhsar D."/>
        </authorList>
    </citation>
    <scope>NUCLEOTIDE SEQUENCE [LARGE SCALE GENOMIC DNA]</scope>
    <source>
        <strain evidence="14">cv. Goldsmith</strain>
    </source>
</reference>
<dbReference type="EMBL" id="KZ305021">
    <property type="protein sequence ID" value="PIA59488.1"/>
    <property type="molecule type" value="Genomic_DNA"/>
</dbReference>
<evidence type="ECO:0000256" key="7">
    <source>
        <dbReference type="ARBA" id="ARBA00023128"/>
    </source>
</evidence>
<evidence type="ECO:0000256" key="9">
    <source>
        <dbReference type="ARBA" id="ARBA00023157"/>
    </source>
</evidence>